<keyword evidence="3" id="KW-0804">Transcription</keyword>
<dbReference type="GO" id="GO:0003700">
    <property type="term" value="F:DNA-binding transcription factor activity"/>
    <property type="evidence" value="ECO:0007669"/>
    <property type="project" value="InterPro"/>
</dbReference>
<dbReference type="GO" id="GO:0005829">
    <property type="term" value="C:cytosol"/>
    <property type="evidence" value="ECO:0007669"/>
    <property type="project" value="TreeGrafter"/>
</dbReference>
<dbReference type="PANTHER" id="PTHR47894:SF4">
    <property type="entry name" value="HTH-TYPE TRANSCRIPTIONAL REGULATOR GADX"/>
    <property type="match status" value="1"/>
</dbReference>
<dbReference type="InterPro" id="IPR018060">
    <property type="entry name" value="HTH_AraC"/>
</dbReference>
<keyword evidence="1" id="KW-0805">Transcription regulation</keyword>
<dbReference type="Pfam" id="PF12625">
    <property type="entry name" value="Arabinose_bd"/>
    <property type="match status" value="1"/>
</dbReference>
<evidence type="ECO:0000256" key="1">
    <source>
        <dbReference type="ARBA" id="ARBA00023015"/>
    </source>
</evidence>
<reference evidence="5" key="1">
    <citation type="submission" date="2018-05" db="EMBL/GenBank/DDBJ databases">
        <authorList>
            <person name="Lanie J.A."/>
            <person name="Ng W.-L."/>
            <person name="Kazmierczak K.M."/>
            <person name="Andrzejewski T.M."/>
            <person name="Davidsen T.M."/>
            <person name="Wayne K.J."/>
            <person name="Tettelin H."/>
            <person name="Glass J.I."/>
            <person name="Rusch D."/>
            <person name="Podicherti R."/>
            <person name="Tsui H.-C.T."/>
            <person name="Winkler M.E."/>
        </authorList>
    </citation>
    <scope>NUCLEOTIDE SEQUENCE</scope>
</reference>
<proteinExistence type="predicted"/>
<dbReference type="PRINTS" id="PR00032">
    <property type="entry name" value="HTHARAC"/>
</dbReference>
<evidence type="ECO:0000256" key="2">
    <source>
        <dbReference type="ARBA" id="ARBA00023125"/>
    </source>
</evidence>
<dbReference type="GO" id="GO:0000976">
    <property type="term" value="F:transcription cis-regulatory region binding"/>
    <property type="evidence" value="ECO:0007669"/>
    <property type="project" value="TreeGrafter"/>
</dbReference>
<dbReference type="Pfam" id="PF12833">
    <property type="entry name" value="HTH_18"/>
    <property type="match status" value="1"/>
</dbReference>
<evidence type="ECO:0000256" key="3">
    <source>
        <dbReference type="ARBA" id="ARBA00023163"/>
    </source>
</evidence>
<dbReference type="PROSITE" id="PS01124">
    <property type="entry name" value="HTH_ARAC_FAMILY_2"/>
    <property type="match status" value="1"/>
</dbReference>
<sequence>VGYLFLSSGKLETALQSLAHYLDAIQNSSRIDIAYADDLVQVRYRIIDETISPKRQDSEFSIGLIWRYMKLLSRNKCKLVQVSFEHDKPQATPTLPHRIFKSPVLFNAESNSLVISREDLQYWHEGHDPHLFPILEDHISHTLAQLDSATTFSESVTQLITDQILDQGVRAELIAGIMNISTATLHRRLKKEGFRFKELVDLRCKKLAKRLLDHSNLPIATISRRLGYTDPATFSRAFRRWSGATPRDHRQTTRLQKLREFRANR</sequence>
<feature type="non-terminal residue" evidence="5">
    <location>
        <position position="1"/>
    </location>
</feature>
<dbReference type="AlphaFoldDB" id="A0A382JYQ2"/>
<evidence type="ECO:0000313" key="5">
    <source>
        <dbReference type="EMBL" id="SVC17068.1"/>
    </source>
</evidence>
<gene>
    <name evidence="5" type="ORF">METZ01_LOCUS269922</name>
</gene>
<dbReference type="EMBL" id="UINC01077183">
    <property type="protein sequence ID" value="SVC17068.1"/>
    <property type="molecule type" value="Genomic_DNA"/>
</dbReference>
<accession>A0A382JYQ2</accession>
<keyword evidence="2" id="KW-0238">DNA-binding</keyword>
<dbReference type="InterPro" id="IPR020449">
    <property type="entry name" value="Tscrpt_reg_AraC-type_HTH"/>
</dbReference>
<dbReference type="SMART" id="SM00342">
    <property type="entry name" value="HTH_ARAC"/>
    <property type="match status" value="1"/>
</dbReference>
<feature type="domain" description="HTH araC/xylS-type" evidence="4">
    <location>
        <begin position="154"/>
        <end position="252"/>
    </location>
</feature>
<evidence type="ECO:0000259" key="4">
    <source>
        <dbReference type="PROSITE" id="PS01124"/>
    </source>
</evidence>
<dbReference type="InterPro" id="IPR009057">
    <property type="entry name" value="Homeodomain-like_sf"/>
</dbReference>
<dbReference type="InterPro" id="IPR032687">
    <property type="entry name" value="AraC-type_N"/>
</dbReference>
<protein>
    <recommendedName>
        <fullName evidence="4">HTH araC/xylS-type domain-containing protein</fullName>
    </recommendedName>
</protein>
<organism evidence="5">
    <name type="scientific">marine metagenome</name>
    <dbReference type="NCBI Taxonomy" id="408172"/>
    <lineage>
        <taxon>unclassified sequences</taxon>
        <taxon>metagenomes</taxon>
        <taxon>ecological metagenomes</taxon>
    </lineage>
</organism>
<name>A0A382JYQ2_9ZZZZ</name>
<dbReference type="PANTHER" id="PTHR47894">
    <property type="entry name" value="HTH-TYPE TRANSCRIPTIONAL REGULATOR GADX"/>
    <property type="match status" value="1"/>
</dbReference>
<dbReference type="SUPFAM" id="SSF46689">
    <property type="entry name" value="Homeodomain-like"/>
    <property type="match status" value="1"/>
</dbReference>
<dbReference type="Gene3D" id="1.10.10.60">
    <property type="entry name" value="Homeodomain-like"/>
    <property type="match status" value="1"/>
</dbReference>